<dbReference type="Gene3D" id="6.10.340.10">
    <property type="match status" value="1"/>
</dbReference>
<proteinExistence type="predicted"/>
<accession>A0A562RVJ6</accession>
<dbReference type="InterPro" id="IPR036890">
    <property type="entry name" value="HATPase_C_sf"/>
</dbReference>
<keyword evidence="3" id="KW-0597">Phosphoprotein</keyword>
<dbReference type="InterPro" id="IPR005467">
    <property type="entry name" value="His_kinase_dom"/>
</dbReference>
<evidence type="ECO:0000259" key="8">
    <source>
        <dbReference type="PROSITE" id="PS50109"/>
    </source>
</evidence>
<dbReference type="PANTHER" id="PTHR43047">
    <property type="entry name" value="TWO-COMPONENT HISTIDINE PROTEIN KINASE"/>
    <property type="match status" value="1"/>
</dbReference>
<keyword evidence="7" id="KW-0812">Transmembrane</keyword>
<feature type="domain" description="Histidine kinase" evidence="8">
    <location>
        <begin position="297"/>
        <end position="516"/>
    </location>
</feature>
<dbReference type="FunFam" id="3.30.565.10:FF:000010">
    <property type="entry name" value="Sensor histidine kinase RcsC"/>
    <property type="match status" value="1"/>
</dbReference>
<keyword evidence="5 9" id="KW-0418">Kinase</keyword>
<dbReference type="Pfam" id="PF00512">
    <property type="entry name" value="HisKA"/>
    <property type="match status" value="1"/>
</dbReference>
<dbReference type="PANTHER" id="PTHR43047:SF64">
    <property type="entry name" value="HISTIDINE KINASE CONTAINING CHEY-HOMOLOGOUS RECEIVER DOMAIN AND PAS DOMAIN-RELATED"/>
    <property type="match status" value="1"/>
</dbReference>
<sequence length="610" mass="68309">MKLKTRLFLILGIVISGFMGISGLSSYFLFKTQHLRKAEIVCRETMEALMDFRRLTTELLVTETLDISFTAWQGAGQKLERKLRDLHQSSHLRSLLKTENLQATPETLMVFWQSTRQWLDRADEDLGELLARRDYSRDGLIYQVLESKDFAVLAAKKSVDAAALYLAAEFETKLADLISMVEVEIRNQTRSTMQNIVLLSFSISLIACIILTLFLNQLSRYLNIWKNAMFDVGRGHFPAEIPLTGKDELNEISAAINRTSCNLKSMHEALKQKVEELSTAKEEAESASRAKGLFLANMSHEFRTPLNAIIGFSRLALRQSRSIHEHQQLASILRNGEHLLNLINQVLTTVGLETGRVELSKGQTDLDFLIADMEVMFLPKAREKGVKLEVCRSPALPRHITMDGLRLRQVLINLLDNAIKCTKNGHVSLSIKPGKEEAPRHILFCVEDTGCGIPAEEIPSLFKPFNRLKNKGRSAGGAGLGLSICHNLILMMDGRLEARSTIGKGSTFCFHLPLVTCHGTGHRTASPSRPPLPPLTAGDILGNDAQTTTIPEGLLHTLASAIEKAEFDHIQHLIFHLEQHDRNLAAELDKMAENFDYEPMLFLLKSRMPS</sequence>
<dbReference type="InterPro" id="IPR004358">
    <property type="entry name" value="Sig_transdc_His_kin-like_C"/>
</dbReference>
<dbReference type="Proteomes" id="UP000318307">
    <property type="component" value="Unassembled WGS sequence"/>
</dbReference>
<evidence type="ECO:0000256" key="4">
    <source>
        <dbReference type="ARBA" id="ARBA00022679"/>
    </source>
</evidence>
<organism evidence="9 10">
    <name type="scientific">Desulfobotulus alkaliphilus</name>
    <dbReference type="NCBI Taxonomy" id="622671"/>
    <lineage>
        <taxon>Bacteria</taxon>
        <taxon>Pseudomonadati</taxon>
        <taxon>Thermodesulfobacteriota</taxon>
        <taxon>Desulfobacteria</taxon>
        <taxon>Desulfobacterales</taxon>
        <taxon>Desulfobacteraceae</taxon>
        <taxon>Desulfobotulus</taxon>
    </lineage>
</organism>
<evidence type="ECO:0000256" key="5">
    <source>
        <dbReference type="ARBA" id="ARBA00022777"/>
    </source>
</evidence>
<dbReference type="InterPro" id="IPR003594">
    <property type="entry name" value="HATPase_dom"/>
</dbReference>
<evidence type="ECO:0000256" key="2">
    <source>
        <dbReference type="ARBA" id="ARBA00012438"/>
    </source>
</evidence>
<dbReference type="GO" id="GO:0000155">
    <property type="term" value="F:phosphorelay sensor kinase activity"/>
    <property type="evidence" value="ECO:0007669"/>
    <property type="project" value="InterPro"/>
</dbReference>
<dbReference type="Gene3D" id="3.30.565.10">
    <property type="entry name" value="Histidine kinase-like ATPase, C-terminal domain"/>
    <property type="match status" value="1"/>
</dbReference>
<dbReference type="Gene3D" id="1.10.287.130">
    <property type="match status" value="1"/>
</dbReference>
<gene>
    <name evidence="9" type="ORF">LZ24_01492</name>
</gene>
<dbReference type="SUPFAM" id="SSF47384">
    <property type="entry name" value="Homodimeric domain of signal transducing histidine kinase"/>
    <property type="match status" value="1"/>
</dbReference>
<reference evidence="9 10" key="1">
    <citation type="submission" date="2019-07" db="EMBL/GenBank/DDBJ databases">
        <title>Genome sequencing of 100 strains of the haloalkaliphilic chemolithoautotrophic sulfur-oxidizing bacterium Thioalkalivibrio.</title>
        <authorList>
            <person name="Muyzer G."/>
        </authorList>
    </citation>
    <scope>NUCLEOTIDE SEQUENCE [LARGE SCALE GENOMIC DNA]</scope>
    <source>
        <strain evidence="9 10">ASO4-4</strain>
    </source>
</reference>
<evidence type="ECO:0000313" key="9">
    <source>
        <dbReference type="EMBL" id="TWI73081.1"/>
    </source>
</evidence>
<feature type="transmembrane region" description="Helical" evidence="7">
    <location>
        <begin position="6"/>
        <end position="30"/>
    </location>
</feature>
<dbReference type="SMART" id="SM00388">
    <property type="entry name" value="HisKA"/>
    <property type="match status" value="1"/>
</dbReference>
<evidence type="ECO:0000256" key="3">
    <source>
        <dbReference type="ARBA" id="ARBA00022553"/>
    </source>
</evidence>
<dbReference type="InterPro" id="IPR003661">
    <property type="entry name" value="HisK_dim/P_dom"/>
</dbReference>
<evidence type="ECO:0000313" key="10">
    <source>
        <dbReference type="Proteomes" id="UP000318307"/>
    </source>
</evidence>
<keyword evidence="7" id="KW-0472">Membrane</keyword>
<dbReference type="OrthoDB" id="9770955at2"/>
<evidence type="ECO:0000256" key="7">
    <source>
        <dbReference type="SAM" id="Phobius"/>
    </source>
</evidence>
<dbReference type="PROSITE" id="PS50109">
    <property type="entry name" value="HIS_KIN"/>
    <property type="match status" value="1"/>
</dbReference>
<dbReference type="SUPFAM" id="SSF55874">
    <property type="entry name" value="ATPase domain of HSP90 chaperone/DNA topoisomerase II/histidine kinase"/>
    <property type="match status" value="1"/>
</dbReference>
<keyword evidence="7" id="KW-1133">Transmembrane helix</keyword>
<dbReference type="CDD" id="cd16922">
    <property type="entry name" value="HATPase_EvgS-ArcB-TorS-like"/>
    <property type="match status" value="1"/>
</dbReference>
<keyword evidence="6" id="KW-0175">Coiled coil</keyword>
<dbReference type="EC" id="2.7.13.3" evidence="2"/>
<comment type="catalytic activity">
    <reaction evidence="1">
        <text>ATP + protein L-histidine = ADP + protein N-phospho-L-histidine.</text>
        <dbReference type="EC" id="2.7.13.3"/>
    </reaction>
</comment>
<feature type="coiled-coil region" evidence="6">
    <location>
        <begin position="263"/>
        <end position="290"/>
    </location>
</feature>
<dbReference type="Pfam" id="PF02518">
    <property type="entry name" value="HATPase_c"/>
    <property type="match status" value="1"/>
</dbReference>
<dbReference type="CDD" id="cd00082">
    <property type="entry name" value="HisKA"/>
    <property type="match status" value="1"/>
</dbReference>
<evidence type="ECO:0000256" key="1">
    <source>
        <dbReference type="ARBA" id="ARBA00000085"/>
    </source>
</evidence>
<comment type="caution">
    <text evidence="9">The sequence shown here is derived from an EMBL/GenBank/DDBJ whole genome shotgun (WGS) entry which is preliminary data.</text>
</comment>
<dbReference type="AlphaFoldDB" id="A0A562RVJ6"/>
<keyword evidence="4" id="KW-0808">Transferase</keyword>
<dbReference type="InterPro" id="IPR036097">
    <property type="entry name" value="HisK_dim/P_sf"/>
</dbReference>
<dbReference type="RefSeq" id="WP_144684080.1">
    <property type="nucleotide sequence ID" value="NZ_VLLC01000009.1"/>
</dbReference>
<dbReference type="SMART" id="SM00387">
    <property type="entry name" value="HATPase_c"/>
    <property type="match status" value="1"/>
</dbReference>
<evidence type="ECO:0000256" key="6">
    <source>
        <dbReference type="SAM" id="Coils"/>
    </source>
</evidence>
<feature type="transmembrane region" description="Helical" evidence="7">
    <location>
        <begin position="196"/>
        <end position="215"/>
    </location>
</feature>
<dbReference type="EMBL" id="VLLC01000009">
    <property type="protein sequence ID" value="TWI73081.1"/>
    <property type="molecule type" value="Genomic_DNA"/>
</dbReference>
<keyword evidence="10" id="KW-1185">Reference proteome</keyword>
<name>A0A562RVJ6_9BACT</name>
<dbReference type="PRINTS" id="PR00344">
    <property type="entry name" value="BCTRLSENSOR"/>
</dbReference>
<protein>
    <recommendedName>
        <fullName evidence="2">histidine kinase</fullName>
        <ecNumber evidence="2">2.7.13.3</ecNumber>
    </recommendedName>
</protein>